<organism evidence="1 2">
    <name type="scientific">Eretmocerus hayati</name>
    <dbReference type="NCBI Taxonomy" id="131215"/>
    <lineage>
        <taxon>Eukaryota</taxon>
        <taxon>Metazoa</taxon>
        <taxon>Ecdysozoa</taxon>
        <taxon>Arthropoda</taxon>
        <taxon>Hexapoda</taxon>
        <taxon>Insecta</taxon>
        <taxon>Pterygota</taxon>
        <taxon>Neoptera</taxon>
        <taxon>Endopterygota</taxon>
        <taxon>Hymenoptera</taxon>
        <taxon>Apocrita</taxon>
        <taxon>Proctotrupomorpha</taxon>
        <taxon>Chalcidoidea</taxon>
        <taxon>Aphelinidae</taxon>
        <taxon>Aphelininae</taxon>
        <taxon>Eretmocerus</taxon>
    </lineage>
</organism>
<comment type="caution">
    <text evidence="1">The sequence shown here is derived from an EMBL/GenBank/DDBJ whole genome shotgun (WGS) entry which is preliminary data.</text>
</comment>
<name>A0ACC2P8Z0_9HYME</name>
<dbReference type="Proteomes" id="UP001239111">
    <property type="component" value="Chromosome 2"/>
</dbReference>
<dbReference type="EMBL" id="CM056742">
    <property type="protein sequence ID" value="KAJ8679883.1"/>
    <property type="molecule type" value="Genomic_DNA"/>
</dbReference>
<sequence>MVASGAARLSDSIYHERQVRDFCAMHALNNIFQRKEFTKQELDKICVNLSPDFWINPHKSILGWGNYDINVIMAALQRKGCEAVWFDKRRDLGDLLLKNIKGFILNIPSDWKLGFVPLPLGRRHWIALRSINDDFYNLDSKLDSPQIIGQEDDFLAYLKEQIESKDKELFLIVLKEIESTQGWLRESVNDTSAHTNELEKNRTESVPVLQNVENSANDSNGRSCESESVNQTFR</sequence>
<evidence type="ECO:0000313" key="1">
    <source>
        <dbReference type="EMBL" id="KAJ8679883.1"/>
    </source>
</evidence>
<protein>
    <submittedName>
        <fullName evidence="1">Uncharacterized protein</fullName>
    </submittedName>
</protein>
<evidence type="ECO:0000313" key="2">
    <source>
        <dbReference type="Proteomes" id="UP001239111"/>
    </source>
</evidence>
<gene>
    <name evidence="1" type="ORF">QAD02_015670</name>
</gene>
<keyword evidence="2" id="KW-1185">Reference proteome</keyword>
<proteinExistence type="predicted"/>
<accession>A0ACC2P8Z0</accession>
<reference evidence="1" key="1">
    <citation type="submission" date="2023-04" db="EMBL/GenBank/DDBJ databases">
        <title>A chromosome-level genome assembly of the parasitoid wasp Eretmocerus hayati.</title>
        <authorList>
            <person name="Zhong Y."/>
            <person name="Liu S."/>
            <person name="Liu Y."/>
        </authorList>
    </citation>
    <scope>NUCLEOTIDE SEQUENCE</scope>
    <source>
        <strain evidence="1">ZJU_SS_LIU_2023</strain>
    </source>
</reference>